<dbReference type="AlphaFoldDB" id="A0AB34HZK8"/>
<name>A0AB34HZK8_ESCRO</name>
<feature type="region of interest" description="Disordered" evidence="4">
    <location>
        <begin position="247"/>
        <end position="303"/>
    </location>
</feature>
<dbReference type="Gene3D" id="1.25.40.10">
    <property type="entry name" value="Tetratricopeptide repeat domain"/>
    <property type="match status" value="1"/>
</dbReference>
<dbReference type="Proteomes" id="UP001159641">
    <property type="component" value="Unassembled WGS sequence"/>
</dbReference>
<keyword evidence="6" id="KW-1185">Reference proteome</keyword>
<feature type="compositionally biased region" description="Polar residues" evidence="4">
    <location>
        <begin position="442"/>
        <end position="453"/>
    </location>
</feature>
<feature type="region of interest" description="Disordered" evidence="4">
    <location>
        <begin position="548"/>
        <end position="593"/>
    </location>
</feature>
<protein>
    <recommendedName>
        <fullName evidence="7">G-protein-signaling modulator 1</fullName>
    </recommendedName>
</protein>
<comment type="subcellular location">
    <subcellularLocation>
        <location evidence="1">Cytoplasm</location>
    </subcellularLocation>
</comment>
<comment type="caution">
    <text evidence="5">The sequence shown here is derived from an EMBL/GenBank/DDBJ whole genome shotgun (WGS) entry which is preliminary data.</text>
</comment>
<keyword evidence="3" id="KW-0677">Repeat</keyword>
<organism evidence="5 6">
    <name type="scientific">Eschrichtius robustus</name>
    <name type="common">California gray whale</name>
    <name type="synonym">Eschrichtius gibbosus</name>
    <dbReference type="NCBI Taxonomy" id="9764"/>
    <lineage>
        <taxon>Eukaryota</taxon>
        <taxon>Metazoa</taxon>
        <taxon>Chordata</taxon>
        <taxon>Craniata</taxon>
        <taxon>Vertebrata</taxon>
        <taxon>Euteleostomi</taxon>
        <taxon>Mammalia</taxon>
        <taxon>Eutheria</taxon>
        <taxon>Laurasiatheria</taxon>
        <taxon>Artiodactyla</taxon>
        <taxon>Whippomorpha</taxon>
        <taxon>Cetacea</taxon>
        <taxon>Mysticeti</taxon>
        <taxon>Eschrichtiidae</taxon>
        <taxon>Eschrichtius</taxon>
    </lineage>
</organism>
<evidence type="ECO:0008006" key="7">
    <source>
        <dbReference type="Google" id="ProtNLM"/>
    </source>
</evidence>
<evidence type="ECO:0000313" key="5">
    <source>
        <dbReference type="EMBL" id="KAJ8797538.1"/>
    </source>
</evidence>
<proteinExistence type="predicted"/>
<feature type="compositionally biased region" description="Low complexity" evidence="4">
    <location>
        <begin position="257"/>
        <end position="270"/>
    </location>
</feature>
<dbReference type="GO" id="GO:0000132">
    <property type="term" value="P:establishment of mitotic spindle orientation"/>
    <property type="evidence" value="ECO:0007669"/>
    <property type="project" value="TreeGrafter"/>
</dbReference>
<reference evidence="5 6" key="1">
    <citation type="submission" date="2022-11" db="EMBL/GenBank/DDBJ databases">
        <title>Whole genome sequence of Eschrichtius robustus ER-17-0199.</title>
        <authorList>
            <person name="Bruniche-Olsen A."/>
            <person name="Black A.N."/>
            <person name="Fields C.J."/>
            <person name="Walden K."/>
            <person name="Dewoody J.A."/>
        </authorList>
    </citation>
    <scope>NUCLEOTIDE SEQUENCE [LARGE SCALE GENOMIC DNA]</scope>
    <source>
        <strain evidence="5">ER-17-0199</strain>
        <tissue evidence="5">Blubber</tissue>
    </source>
</reference>
<evidence type="ECO:0000313" key="6">
    <source>
        <dbReference type="Proteomes" id="UP001159641"/>
    </source>
</evidence>
<feature type="compositionally biased region" description="Low complexity" evidence="4">
    <location>
        <begin position="473"/>
        <end position="482"/>
    </location>
</feature>
<dbReference type="GO" id="GO:0001965">
    <property type="term" value="F:G-protein alpha-subunit binding"/>
    <property type="evidence" value="ECO:0007669"/>
    <property type="project" value="TreeGrafter"/>
</dbReference>
<dbReference type="PANTHER" id="PTHR45954">
    <property type="entry name" value="LD33695P"/>
    <property type="match status" value="1"/>
</dbReference>
<evidence type="ECO:0000256" key="4">
    <source>
        <dbReference type="SAM" id="MobiDB-lite"/>
    </source>
</evidence>
<dbReference type="EMBL" id="JAIQCJ010000212">
    <property type="protein sequence ID" value="KAJ8797538.1"/>
    <property type="molecule type" value="Genomic_DNA"/>
</dbReference>
<sequence length="593" mass="62673">MQETRVRALVQENPTCCGATKPGSQLLSLAEPPPTQGPLLRRASGLAGGAAYEWGRESLCEPCGNLGAPGMQQHLGTLTRRQLGAWCPFALRDGVLAPSRPQGQSGGRVRGALRPAHPQDQPPRWGEGWLARREARSPAMPVAATEGPPVALSLAEKAVCKVVYGAPRPRPLLLPVGLELWLYVQKMRNLQRKRCGGGWVRAGGHHAVAGSWDKEGGEEEPTSPGGAAPALGSRDWTRGVVKVPTEGAEPVGRGALGPASPGAQPASPQPVLEPSEGPRSPSGDVEECEGQAETPDPSSPPRMEASCLELALEGERLCKAGDFKAGVAFFEAAVQVGTEDLKTLSAIYSQLGNAYFYLKEYARALEYHKHDLLLARTIGDRMGEAKASGNLGNTLKVLGRFDEAIVCCQRHLDIAQEQGDKVGGGPRPVAPSGSGIGAAGDTTHSPMCSSRGTTVPFRNEGTLAHTDAVGLRPGLPSSISAPLSPPSPLKPPTSPVSPGARGRRGWGPALEGTWLERQHRSSSGDSPALCPPAVVLRDKHPCPCVDQETAAERRLTRPRPPSEVVEQSQSPDPWVTRRGGDRSLPPRDPYLSV</sequence>
<dbReference type="InterPro" id="IPR011990">
    <property type="entry name" value="TPR-like_helical_dom_sf"/>
</dbReference>
<feature type="region of interest" description="Disordered" evidence="4">
    <location>
        <begin position="210"/>
        <end position="235"/>
    </location>
</feature>
<feature type="region of interest" description="Disordered" evidence="4">
    <location>
        <begin position="97"/>
        <end position="125"/>
    </location>
</feature>
<dbReference type="PANTHER" id="PTHR45954:SF2">
    <property type="entry name" value="G-PROTEIN-SIGNALING MODULATOR 1"/>
    <property type="match status" value="1"/>
</dbReference>
<dbReference type="InterPro" id="IPR052386">
    <property type="entry name" value="GPSM"/>
</dbReference>
<evidence type="ECO:0000256" key="1">
    <source>
        <dbReference type="ARBA" id="ARBA00004496"/>
    </source>
</evidence>
<gene>
    <name evidence="5" type="ORF">J1605_017270</name>
</gene>
<dbReference type="GO" id="GO:0005938">
    <property type="term" value="C:cell cortex"/>
    <property type="evidence" value="ECO:0007669"/>
    <property type="project" value="TreeGrafter"/>
</dbReference>
<accession>A0AB34HZK8</accession>
<dbReference type="InterPro" id="IPR019734">
    <property type="entry name" value="TPR_rpt"/>
</dbReference>
<dbReference type="GO" id="GO:0005092">
    <property type="term" value="F:GDP-dissociation inhibitor activity"/>
    <property type="evidence" value="ECO:0007669"/>
    <property type="project" value="TreeGrafter"/>
</dbReference>
<dbReference type="SUPFAM" id="SSF48452">
    <property type="entry name" value="TPR-like"/>
    <property type="match status" value="1"/>
</dbReference>
<feature type="region of interest" description="Disordered" evidence="4">
    <location>
        <begin position="418"/>
        <end position="508"/>
    </location>
</feature>
<keyword evidence="2" id="KW-0963">Cytoplasm</keyword>
<dbReference type="Pfam" id="PF13176">
    <property type="entry name" value="TPR_7"/>
    <property type="match status" value="1"/>
</dbReference>
<dbReference type="SMART" id="SM00028">
    <property type="entry name" value="TPR"/>
    <property type="match status" value="2"/>
</dbReference>
<evidence type="ECO:0000256" key="3">
    <source>
        <dbReference type="ARBA" id="ARBA00022737"/>
    </source>
</evidence>
<feature type="compositionally biased region" description="Pro residues" evidence="4">
    <location>
        <begin position="483"/>
        <end position="495"/>
    </location>
</feature>
<evidence type="ECO:0000256" key="2">
    <source>
        <dbReference type="ARBA" id="ARBA00022490"/>
    </source>
</evidence>
<dbReference type="Pfam" id="PF13374">
    <property type="entry name" value="TPR_10"/>
    <property type="match status" value="1"/>
</dbReference>